<proteinExistence type="predicted"/>
<sequence length="160" mass="18014">MSVRRKRWPVVCGVVWSLLFACMSFYWAGGGSLGVETLGPEISRQAVLRDDSFILVVWLTGAAKVAGALVLIALEIRWTIRFLPTALRFAAMIGGIFLFLYGLLNFAAVLLALAGVLDLPVDRYSAWWRIFFWEPFWMAGGLFYFFSGRRASQNLIIPKQ</sequence>
<feature type="transmembrane region" description="Helical" evidence="1">
    <location>
        <begin position="86"/>
        <end position="114"/>
    </location>
</feature>
<dbReference type="EMBL" id="CP130318">
    <property type="protein sequence ID" value="WNQ12179.1"/>
    <property type="molecule type" value="Genomic_DNA"/>
</dbReference>
<keyword evidence="1" id="KW-1133">Transmembrane helix</keyword>
<dbReference type="PROSITE" id="PS51257">
    <property type="entry name" value="PROKAR_LIPOPROTEIN"/>
    <property type="match status" value="1"/>
</dbReference>
<reference evidence="2 3" key="1">
    <citation type="submission" date="2022-02" db="EMBL/GenBank/DDBJ databases">
        <title>Paenibacillus sp. MBLB1776 Whole Genome Shotgun Sequencing.</title>
        <authorList>
            <person name="Hwang C.Y."/>
            <person name="Cho E.-S."/>
            <person name="Seo M.-J."/>
        </authorList>
    </citation>
    <scope>NUCLEOTIDE SEQUENCE [LARGE SCALE GENOMIC DNA]</scope>
    <source>
        <strain evidence="2 3">MBLB1776</strain>
    </source>
</reference>
<dbReference type="AlphaFoldDB" id="A0AA96RIG7"/>
<gene>
    <name evidence="2" type="ORF">MJA45_03765</name>
</gene>
<name>A0AA96RIG7_9BACL</name>
<dbReference type="InterPro" id="IPR025058">
    <property type="entry name" value="DUF3995"/>
</dbReference>
<keyword evidence="3" id="KW-1185">Reference proteome</keyword>
<evidence type="ECO:0000256" key="1">
    <source>
        <dbReference type="SAM" id="Phobius"/>
    </source>
</evidence>
<evidence type="ECO:0000313" key="3">
    <source>
        <dbReference type="Proteomes" id="UP001305702"/>
    </source>
</evidence>
<dbReference type="KEGG" id="paun:MJA45_03765"/>
<evidence type="ECO:0000313" key="2">
    <source>
        <dbReference type="EMBL" id="WNQ12179.1"/>
    </source>
</evidence>
<dbReference type="Pfam" id="PF13160">
    <property type="entry name" value="DUF3995"/>
    <property type="match status" value="1"/>
</dbReference>
<feature type="transmembrane region" description="Helical" evidence="1">
    <location>
        <begin position="126"/>
        <end position="146"/>
    </location>
</feature>
<organism evidence="2 3">
    <name type="scientific">Paenibacillus aurantius</name>
    <dbReference type="NCBI Taxonomy" id="2918900"/>
    <lineage>
        <taxon>Bacteria</taxon>
        <taxon>Bacillati</taxon>
        <taxon>Bacillota</taxon>
        <taxon>Bacilli</taxon>
        <taxon>Bacillales</taxon>
        <taxon>Paenibacillaceae</taxon>
        <taxon>Paenibacillus</taxon>
    </lineage>
</organism>
<protein>
    <submittedName>
        <fullName evidence="2">DUF3995 domain-containing protein</fullName>
    </submittedName>
</protein>
<dbReference type="RefSeq" id="WP_315605956.1">
    <property type="nucleotide sequence ID" value="NZ_CP130318.1"/>
</dbReference>
<keyword evidence="1" id="KW-0812">Transmembrane</keyword>
<dbReference type="Proteomes" id="UP001305702">
    <property type="component" value="Chromosome"/>
</dbReference>
<accession>A0AA96RIG7</accession>
<feature type="transmembrane region" description="Helical" evidence="1">
    <location>
        <begin position="53"/>
        <end position="74"/>
    </location>
</feature>
<keyword evidence="1" id="KW-0472">Membrane</keyword>